<name>A0AB34IE48_PRYPA</name>
<reference evidence="1 2" key="1">
    <citation type="journal article" date="2024" name="Science">
        <title>Giant polyketide synthase enzymes in the biosynthesis of giant marine polyether toxins.</title>
        <authorList>
            <person name="Fallon T.R."/>
            <person name="Shende V.V."/>
            <person name="Wierzbicki I.H."/>
            <person name="Pendleton A.L."/>
            <person name="Watervoot N.F."/>
            <person name="Auber R.P."/>
            <person name="Gonzalez D.J."/>
            <person name="Wisecaver J.H."/>
            <person name="Moore B.S."/>
        </authorList>
    </citation>
    <scope>NUCLEOTIDE SEQUENCE [LARGE SCALE GENOMIC DNA]</scope>
    <source>
        <strain evidence="1 2">12B1</strain>
    </source>
</reference>
<evidence type="ECO:0008006" key="3">
    <source>
        <dbReference type="Google" id="ProtNLM"/>
    </source>
</evidence>
<dbReference type="AlphaFoldDB" id="A0AB34IE48"/>
<comment type="caution">
    <text evidence="1">The sequence shown here is derived from an EMBL/GenBank/DDBJ whole genome shotgun (WGS) entry which is preliminary data.</text>
</comment>
<evidence type="ECO:0000313" key="1">
    <source>
        <dbReference type="EMBL" id="KAL1496470.1"/>
    </source>
</evidence>
<protein>
    <recommendedName>
        <fullName evidence="3">Mitochondrial import inner membrane translocase subunit TIM50</fullName>
    </recommendedName>
</protein>
<dbReference type="EMBL" id="JBGBPQ010000029">
    <property type="protein sequence ID" value="KAL1496470.1"/>
    <property type="molecule type" value="Genomic_DNA"/>
</dbReference>
<dbReference type="Pfam" id="PF18143">
    <property type="entry name" value="HAD_SAK_2"/>
    <property type="match status" value="1"/>
</dbReference>
<dbReference type="Proteomes" id="UP001515480">
    <property type="component" value="Unassembled WGS sequence"/>
</dbReference>
<organism evidence="1 2">
    <name type="scientific">Prymnesium parvum</name>
    <name type="common">Toxic golden alga</name>
    <dbReference type="NCBI Taxonomy" id="97485"/>
    <lineage>
        <taxon>Eukaryota</taxon>
        <taxon>Haptista</taxon>
        <taxon>Haptophyta</taxon>
        <taxon>Prymnesiophyceae</taxon>
        <taxon>Prymnesiales</taxon>
        <taxon>Prymnesiaceae</taxon>
        <taxon>Prymnesium</taxon>
    </lineage>
</organism>
<accession>A0AB34IE48</accession>
<sequence length="170" mass="19230">MSFPILFLDIDGVLCCHNDGVIDRSPLEELQRVCLATGARVVLSSDWRRHAFLTEKVRASLEEIGVPMLGVTPCGPHGDPVRPLEIRAWIEKHGWRGRFAVVDDRMLLREKGGHFLRGHFVRCDPKLGLDRRSADRLLDVLKGGWWVRMANVWRKPSAPHAAAHTQVKVC</sequence>
<gene>
    <name evidence="1" type="ORF">AB1Y20_016424</name>
</gene>
<keyword evidence="2" id="KW-1185">Reference proteome</keyword>
<proteinExistence type="predicted"/>
<evidence type="ECO:0000313" key="2">
    <source>
        <dbReference type="Proteomes" id="UP001515480"/>
    </source>
</evidence>